<keyword evidence="3" id="KW-1185">Reference proteome</keyword>
<feature type="transmembrane region" description="Helical" evidence="1">
    <location>
        <begin position="47"/>
        <end position="76"/>
    </location>
</feature>
<dbReference type="PANTHER" id="PTHR28008">
    <property type="entry name" value="DOMAIN PROTEIN, PUTATIVE (AFU_ORTHOLOGUE AFUA_3G10980)-RELATED"/>
    <property type="match status" value="1"/>
</dbReference>
<proteinExistence type="predicted"/>
<dbReference type="RefSeq" id="WP_183961441.1">
    <property type="nucleotide sequence ID" value="NZ_JACHHP010000004.1"/>
</dbReference>
<keyword evidence="1" id="KW-0472">Membrane</keyword>
<gene>
    <name evidence="2" type="ORF">HNQ52_002443</name>
</gene>
<evidence type="ECO:0000313" key="2">
    <source>
        <dbReference type="EMBL" id="MBB5208893.1"/>
    </source>
</evidence>
<organism evidence="2 3">
    <name type="scientific">Chiayiivirga flava</name>
    <dbReference type="NCBI Taxonomy" id="659595"/>
    <lineage>
        <taxon>Bacteria</taxon>
        <taxon>Pseudomonadati</taxon>
        <taxon>Pseudomonadota</taxon>
        <taxon>Gammaproteobacteria</taxon>
        <taxon>Lysobacterales</taxon>
        <taxon>Lysobacteraceae</taxon>
        <taxon>Chiayiivirga</taxon>
    </lineage>
</organism>
<keyword evidence="1" id="KW-0812">Transmembrane</keyword>
<dbReference type="EMBL" id="JACHHP010000004">
    <property type="protein sequence ID" value="MBB5208893.1"/>
    <property type="molecule type" value="Genomic_DNA"/>
</dbReference>
<evidence type="ECO:0000256" key="1">
    <source>
        <dbReference type="SAM" id="Phobius"/>
    </source>
</evidence>
<accession>A0A7W8DA16</accession>
<feature type="transmembrane region" description="Helical" evidence="1">
    <location>
        <begin position="9"/>
        <end position="27"/>
    </location>
</feature>
<dbReference type="Proteomes" id="UP000521199">
    <property type="component" value="Unassembled WGS sequence"/>
</dbReference>
<dbReference type="AlphaFoldDB" id="A0A7W8DA16"/>
<keyword evidence="1" id="KW-1133">Transmembrane helix</keyword>
<protein>
    <submittedName>
        <fullName evidence="2">VanZ family protein</fullName>
    </submittedName>
</protein>
<comment type="caution">
    <text evidence="2">The sequence shown here is derived from an EMBL/GenBank/DDBJ whole genome shotgun (WGS) entry which is preliminary data.</text>
</comment>
<reference evidence="2 3" key="1">
    <citation type="submission" date="2020-08" db="EMBL/GenBank/DDBJ databases">
        <title>Genomic Encyclopedia of Type Strains, Phase IV (KMG-IV): sequencing the most valuable type-strain genomes for metagenomic binning, comparative biology and taxonomic classification.</title>
        <authorList>
            <person name="Goeker M."/>
        </authorList>
    </citation>
    <scope>NUCLEOTIDE SEQUENCE [LARGE SCALE GENOMIC DNA]</scope>
    <source>
        <strain evidence="2 3">DSM 24163</strain>
    </source>
</reference>
<dbReference type="PANTHER" id="PTHR28008:SF1">
    <property type="entry name" value="DOMAIN PROTEIN, PUTATIVE (AFU_ORTHOLOGUE AFUA_3G10980)-RELATED"/>
    <property type="match status" value="1"/>
</dbReference>
<evidence type="ECO:0000313" key="3">
    <source>
        <dbReference type="Proteomes" id="UP000521199"/>
    </source>
</evidence>
<sequence>MRPLRRPRLWLGLWIAMLAMVIVLSLVPPPDLQVPLPDHADKIEHLLAYAALAFAGLQLFGSRAALAWMAVGLVALGVGLELAQGTLVPAVRRMDWLDAVANMLGVLLGVAPLRTRWATLLLRRGG</sequence>
<name>A0A7W8DA16_9GAMM</name>